<dbReference type="GO" id="GO:0016746">
    <property type="term" value="F:acyltransferase activity"/>
    <property type="evidence" value="ECO:0007669"/>
    <property type="project" value="UniProtKB-KW"/>
</dbReference>
<evidence type="ECO:0000256" key="1">
    <source>
        <dbReference type="ARBA" id="ARBA00005189"/>
    </source>
</evidence>
<keyword evidence="7" id="KW-1185">Reference proteome</keyword>
<evidence type="ECO:0000313" key="7">
    <source>
        <dbReference type="Proteomes" id="UP000776276"/>
    </source>
</evidence>
<keyword evidence="3 6" id="KW-0012">Acyltransferase</keyword>
<name>A0ABS6BID4_9SPHN</name>
<protein>
    <submittedName>
        <fullName evidence="6">1-acyl-sn-glycerol-3-phosphate acyltransferase</fullName>
    </submittedName>
</protein>
<reference evidence="6 7" key="1">
    <citation type="submission" date="2021-06" db="EMBL/GenBank/DDBJ databases">
        <title>Sphingomonas sp. XMGL2, whole genome shotgun sequencing project.</title>
        <authorList>
            <person name="Zhao G."/>
            <person name="Shen L."/>
        </authorList>
    </citation>
    <scope>NUCLEOTIDE SEQUENCE [LARGE SCALE GENOMIC DNA]</scope>
    <source>
        <strain evidence="6 7">XMGL2</strain>
    </source>
</reference>
<dbReference type="SMART" id="SM00563">
    <property type="entry name" value="PlsC"/>
    <property type="match status" value="1"/>
</dbReference>
<gene>
    <name evidence="6" type="ORF">KOF26_03775</name>
</gene>
<dbReference type="PANTHER" id="PTHR10434:SF11">
    <property type="entry name" value="1-ACYL-SN-GLYCEROL-3-PHOSPHATE ACYLTRANSFERASE"/>
    <property type="match status" value="1"/>
</dbReference>
<feature type="domain" description="Phospholipid/glycerol acyltransferase" evidence="5">
    <location>
        <begin position="69"/>
        <end position="183"/>
    </location>
</feature>
<feature type="transmembrane region" description="Helical" evidence="4">
    <location>
        <begin position="7"/>
        <end position="30"/>
    </location>
</feature>
<evidence type="ECO:0000259" key="5">
    <source>
        <dbReference type="SMART" id="SM00563"/>
    </source>
</evidence>
<evidence type="ECO:0000256" key="3">
    <source>
        <dbReference type="ARBA" id="ARBA00023315"/>
    </source>
</evidence>
<evidence type="ECO:0000313" key="6">
    <source>
        <dbReference type="EMBL" id="MBU3076975.1"/>
    </source>
</evidence>
<sequence length="227" mass="25220">MDRLRSLVFSIVFLTGTAMAIAIGFGFALAGQRALSRYVTAWTRFHALCARLILGIHTRIEGRLPEGPALIAAKHESMYETLELVRILPFPAVVVKRELTDFPGWRWVTALYGLVPVDREASAKALRAMLKAAERLNTEHRSLVIFPEGTRVRPGEEPPLQAGFAGLYRAMGMPVVPVAIDSGRLWPRKGPKHRGIVTFRFGAPIPPGLPRAEIERRVHEAINALHH</sequence>
<comment type="caution">
    <text evidence="6">The sequence shown here is derived from an EMBL/GenBank/DDBJ whole genome shotgun (WGS) entry which is preliminary data.</text>
</comment>
<keyword evidence="4" id="KW-0812">Transmembrane</keyword>
<organism evidence="6 7">
    <name type="scientific">Sphingomonas quercus</name>
    <dbReference type="NCBI Taxonomy" id="2842451"/>
    <lineage>
        <taxon>Bacteria</taxon>
        <taxon>Pseudomonadati</taxon>
        <taxon>Pseudomonadota</taxon>
        <taxon>Alphaproteobacteria</taxon>
        <taxon>Sphingomonadales</taxon>
        <taxon>Sphingomonadaceae</taxon>
        <taxon>Sphingomonas</taxon>
    </lineage>
</organism>
<dbReference type="Pfam" id="PF01553">
    <property type="entry name" value="Acyltransferase"/>
    <property type="match status" value="1"/>
</dbReference>
<dbReference type="InterPro" id="IPR002123">
    <property type="entry name" value="Plipid/glycerol_acylTrfase"/>
</dbReference>
<dbReference type="CDD" id="cd07989">
    <property type="entry name" value="LPLAT_AGPAT-like"/>
    <property type="match status" value="1"/>
</dbReference>
<keyword evidence="2" id="KW-0808">Transferase</keyword>
<proteinExistence type="predicted"/>
<accession>A0ABS6BID4</accession>
<dbReference type="PANTHER" id="PTHR10434">
    <property type="entry name" value="1-ACYL-SN-GLYCEROL-3-PHOSPHATE ACYLTRANSFERASE"/>
    <property type="match status" value="1"/>
</dbReference>
<evidence type="ECO:0000256" key="4">
    <source>
        <dbReference type="SAM" id="Phobius"/>
    </source>
</evidence>
<evidence type="ECO:0000256" key="2">
    <source>
        <dbReference type="ARBA" id="ARBA00022679"/>
    </source>
</evidence>
<dbReference type="EMBL" id="JAHKRT010000002">
    <property type="protein sequence ID" value="MBU3076975.1"/>
    <property type="molecule type" value="Genomic_DNA"/>
</dbReference>
<keyword evidence="4" id="KW-1133">Transmembrane helix</keyword>
<comment type="pathway">
    <text evidence="1">Lipid metabolism.</text>
</comment>
<dbReference type="Proteomes" id="UP000776276">
    <property type="component" value="Unassembled WGS sequence"/>
</dbReference>
<keyword evidence="4" id="KW-0472">Membrane</keyword>